<dbReference type="Gene3D" id="2.60.120.260">
    <property type="entry name" value="Galactose-binding domain-like"/>
    <property type="match status" value="1"/>
</dbReference>
<dbReference type="InterPro" id="IPR005674">
    <property type="entry name" value="CocE/Ser_esterase"/>
</dbReference>
<dbReference type="Gene3D" id="3.40.50.1820">
    <property type="entry name" value="alpha/beta hydrolase"/>
    <property type="match status" value="1"/>
</dbReference>
<dbReference type="EMBL" id="JBHUKR010000004">
    <property type="protein sequence ID" value="MFD2415543.1"/>
    <property type="molecule type" value="Genomic_DNA"/>
</dbReference>
<dbReference type="Gene3D" id="1.10.3020.10">
    <property type="entry name" value="alpha-amino acid ester hydrolase ( Helical cap domain)"/>
    <property type="match status" value="1"/>
</dbReference>
<dbReference type="InterPro" id="IPR008979">
    <property type="entry name" value="Galactose-bd-like_sf"/>
</dbReference>
<dbReference type="InterPro" id="IPR029058">
    <property type="entry name" value="AB_hydrolase_fold"/>
</dbReference>
<evidence type="ECO:0000256" key="1">
    <source>
        <dbReference type="ARBA" id="ARBA00022801"/>
    </source>
</evidence>
<name>A0ABW5FKL1_9PSEU</name>
<dbReference type="GO" id="GO:0016787">
    <property type="term" value="F:hydrolase activity"/>
    <property type="evidence" value="ECO:0007669"/>
    <property type="project" value="UniProtKB-KW"/>
</dbReference>
<sequence>MKKIDDDHRAAAERTMGRLGGHAPSIEELHDGEAASLTGGAAAFNHLPLQDADIALGGALIPFYRERLRHDGDDPHWAPLDFGHLRSELDVPILLVGGWYDYHRRYMWQDYQVARARPDAHTRLVIGPWYHTGLDRRVVNEETRRWFDDHADRKEVRPESSASVRLYLTPDRGWSETPQWPPKGSTPTTLYLGPGQRITSSEPGNAGADTYLYDPGDPTPSVGIASFGGPGTSTPVDNRALEARADVLTYTAEPFVDAVTLVGAVRARLFVNSTEPTADFFVRITDVHPDGSSFNVVDGITRIPHTDELPGPEPVEVEVDLGPVAHRMDPGHALRIQVSSGAHPMYSRNPGGTEPPATTMRLIPATQTVHLGGNHASKVLLDLYAGEFRTNSNAKASQE</sequence>
<dbReference type="NCBIfam" id="TIGR00976">
    <property type="entry name" value="CocE_NonD"/>
    <property type="match status" value="1"/>
</dbReference>
<dbReference type="Pfam" id="PF08530">
    <property type="entry name" value="PepX_C"/>
    <property type="match status" value="1"/>
</dbReference>
<evidence type="ECO:0000313" key="3">
    <source>
        <dbReference type="EMBL" id="MFD2415543.1"/>
    </source>
</evidence>
<dbReference type="RefSeq" id="WP_378261429.1">
    <property type="nucleotide sequence ID" value="NZ_JBHUKR010000004.1"/>
</dbReference>
<keyword evidence="4" id="KW-1185">Reference proteome</keyword>
<evidence type="ECO:0000259" key="2">
    <source>
        <dbReference type="SMART" id="SM00939"/>
    </source>
</evidence>
<comment type="caution">
    <text evidence="3">The sequence shown here is derived from an EMBL/GenBank/DDBJ whole genome shotgun (WGS) entry which is preliminary data.</text>
</comment>
<accession>A0ABW5FKL1</accession>
<keyword evidence="1 3" id="KW-0378">Hydrolase</keyword>
<gene>
    <name evidence="3" type="ORF">ACFSXZ_04295</name>
</gene>
<reference evidence="4" key="1">
    <citation type="journal article" date="2019" name="Int. J. Syst. Evol. Microbiol.">
        <title>The Global Catalogue of Microorganisms (GCM) 10K type strain sequencing project: providing services to taxonomists for standard genome sequencing and annotation.</title>
        <authorList>
            <consortium name="The Broad Institute Genomics Platform"/>
            <consortium name="The Broad Institute Genome Sequencing Center for Infectious Disease"/>
            <person name="Wu L."/>
            <person name="Ma J."/>
        </authorList>
    </citation>
    <scope>NUCLEOTIDE SEQUENCE [LARGE SCALE GENOMIC DNA]</scope>
    <source>
        <strain evidence="4">CGMCC 4.7645</strain>
    </source>
</reference>
<organism evidence="3 4">
    <name type="scientific">Amycolatopsis pigmentata</name>
    <dbReference type="NCBI Taxonomy" id="450801"/>
    <lineage>
        <taxon>Bacteria</taxon>
        <taxon>Bacillati</taxon>
        <taxon>Actinomycetota</taxon>
        <taxon>Actinomycetes</taxon>
        <taxon>Pseudonocardiales</taxon>
        <taxon>Pseudonocardiaceae</taxon>
        <taxon>Amycolatopsis</taxon>
    </lineage>
</organism>
<proteinExistence type="predicted"/>
<protein>
    <submittedName>
        <fullName evidence="3">CocE/NonD family hydrolase</fullName>
    </submittedName>
</protein>
<dbReference type="InterPro" id="IPR013736">
    <property type="entry name" value="Xaa-Pro_dipept_C"/>
</dbReference>
<dbReference type="Pfam" id="PF02129">
    <property type="entry name" value="Peptidase_S15"/>
    <property type="match status" value="1"/>
</dbReference>
<dbReference type="SMART" id="SM00939">
    <property type="entry name" value="PepX_C"/>
    <property type="match status" value="1"/>
</dbReference>
<feature type="domain" description="Xaa-Pro dipeptidyl-peptidase C-terminal" evidence="2">
    <location>
        <begin position="144"/>
        <end position="380"/>
    </location>
</feature>
<evidence type="ECO:0000313" key="4">
    <source>
        <dbReference type="Proteomes" id="UP001597417"/>
    </source>
</evidence>
<dbReference type="SUPFAM" id="SSF49785">
    <property type="entry name" value="Galactose-binding domain-like"/>
    <property type="match status" value="1"/>
</dbReference>
<dbReference type="Proteomes" id="UP001597417">
    <property type="component" value="Unassembled WGS sequence"/>
</dbReference>
<dbReference type="SUPFAM" id="SSF53474">
    <property type="entry name" value="alpha/beta-Hydrolases"/>
    <property type="match status" value="1"/>
</dbReference>
<dbReference type="InterPro" id="IPR000383">
    <property type="entry name" value="Xaa-Pro-like_dom"/>
</dbReference>